<feature type="compositionally biased region" description="Gly residues" evidence="1">
    <location>
        <begin position="548"/>
        <end position="558"/>
    </location>
</feature>
<gene>
    <name evidence="2" type="ORF">AMAG_02752</name>
</gene>
<evidence type="ECO:0000256" key="1">
    <source>
        <dbReference type="SAM" id="MobiDB-lite"/>
    </source>
</evidence>
<name>A0A0L0S3N9_ALLM3</name>
<feature type="region of interest" description="Disordered" evidence="1">
    <location>
        <begin position="532"/>
        <end position="558"/>
    </location>
</feature>
<evidence type="ECO:0000313" key="3">
    <source>
        <dbReference type="Proteomes" id="UP000054350"/>
    </source>
</evidence>
<keyword evidence="3" id="KW-1185">Reference proteome</keyword>
<reference evidence="2 3" key="1">
    <citation type="submission" date="2009-11" db="EMBL/GenBank/DDBJ databases">
        <title>Annotation of Allomyces macrogynus ATCC 38327.</title>
        <authorList>
            <consortium name="The Broad Institute Genome Sequencing Platform"/>
            <person name="Russ C."/>
            <person name="Cuomo C."/>
            <person name="Burger G."/>
            <person name="Gray M.W."/>
            <person name="Holland P.W.H."/>
            <person name="King N."/>
            <person name="Lang F.B.F."/>
            <person name="Roger A.J."/>
            <person name="Ruiz-Trillo I."/>
            <person name="Young S.K."/>
            <person name="Zeng Q."/>
            <person name="Gargeya S."/>
            <person name="Fitzgerald M."/>
            <person name="Haas B."/>
            <person name="Abouelleil A."/>
            <person name="Alvarado L."/>
            <person name="Arachchi H.M."/>
            <person name="Berlin A."/>
            <person name="Chapman S.B."/>
            <person name="Gearin G."/>
            <person name="Goldberg J."/>
            <person name="Griggs A."/>
            <person name="Gujja S."/>
            <person name="Hansen M."/>
            <person name="Heiman D."/>
            <person name="Howarth C."/>
            <person name="Larimer J."/>
            <person name="Lui A."/>
            <person name="MacDonald P.J.P."/>
            <person name="McCowen C."/>
            <person name="Montmayeur A."/>
            <person name="Murphy C."/>
            <person name="Neiman D."/>
            <person name="Pearson M."/>
            <person name="Priest M."/>
            <person name="Roberts A."/>
            <person name="Saif S."/>
            <person name="Shea T."/>
            <person name="Sisk P."/>
            <person name="Stolte C."/>
            <person name="Sykes S."/>
            <person name="Wortman J."/>
            <person name="Nusbaum C."/>
            <person name="Birren B."/>
        </authorList>
    </citation>
    <scope>NUCLEOTIDE SEQUENCE [LARGE SCALE GENOMIC DNA]</scope>
    <source>
        <strain evidence="2 3">ATCC 38327</strain>
    </source>
</reference>
<feature type="region of interest" description="Disordered" evidence="1">
    <location>
        <begin position="233"/>
        <end position="270"/>
    </location>
</feature>
<dbReference type="VEuPathDB" id="FungiDB:AMAG_02752"/>
<evidence type="ECO:0000313" key="2">
    <source>
        <dbReference type="EMBL" id="KNE56989.1"/>
    </source>
</evidence>
<dbReference type="AlphaFoldDB" id="A0A0L0S3N9"/>
<feature type="compositionally biased region" description="Polar residues" evidence="1">
    <location>
        <begin position="194"/>
        <end position="203"/>
    </location>
</feature>
<feature type="region of interest" description="Disordered" evidence="1">
    <location>
        <begin position="84"/>
        <end position="119"/>
    </location>
</feature>
<protein>
    <submittedName>
        <fullName evidence="2">Uncharacterized protein</fullName>
    </submittedName>
</protein>
<dbReference type="EMBL" id="GG745331">
    <property type="protein sequence ID" value="KNE56989.1"/>
    <property type="molecule type" value="Genomic_DNA"/>
</dbReference>
<sequence>MVAFPGLRTTGALLRFPTRPWTPPPRPHLISFTKMVGMSFCALTPQSVTLAPNDVVRWPSATTAMTMNAKTKPWTRQFHWTPTCSRSSAPDVVSAPRRAGRAADAALPDSPRSLDAPSRPWDSVEPWLLTSTIVRAPEFWEPLRERAEDHEPGVNPESTPAPVNDNDLVPLAAPSPRGDTPPVAAESASIERPPSSNVQRTPSFLHTGWTKRSAAPPRVDVFTADCSAYAVGTSRHDRTRTQPERSRTVYDRPRTTPHRRLPFASVSPCRDAHLPSNPRLHDARIPVPHAMRDLRVRLFQLRQLARAVLRRTRPILKRRGNWTRAWELERDGKPWAAAVGERLPPAAGDALVQLDALVDAAVTPGVLQHCDTADVQSLMHACVLVRKWRTLDVLWARLVSTSAAAVGVEVHALNMAMTGHAARGDADTVVALLDARIAAARAAEEPIDRVSAFGIDAHSVTIAVSALSRAGRFVDALHVFDRCCRDADADVHEVPIGRGPPGFAPEVVPDMYLVHLMAAVVAEVREVVARKKRREERARKAAAARNGSRGGGAPRRKE</sequence>
<proteinExistence type="predicted"/>
<feature type="compositionally biased region" description="Basic and acidic residues" evidence="1">
    <location>
        <begin position="234"/>
        <end position="254"/>
    </location>
</feature>
<accession>A0A0L0S3N9</accession>
<dbReference type="OrthoDB" id="10415011at2759"/>
<dbReference type="Proteomes" id="UP000054350">
    <property type="component" value="Unassembled WGS sequence"/>
</dbReference>
<feature type="region of interest" description="Disordered" evidence="1">
    <location>
        <begin position="146"/>
        <end position="203"/>
    </location>
</feature>
<reference evidence="3" key="2">
    <citation type="submission" date="2009-11" db="EMBL/GenBank/DDBJ databases">
        <title>The Genome Sequence of Allomyces macrogynus strain ATCC 38327.</title>
        <authorList>
            <consortium name="The Broad Institute Genome Sequencing Platform"/>
            <person name="Russ C."/>
            <person name="Cuomo C."/>
            <person name="Shea T."/>
            <person name="Young S.K."/>
            <person name="Zeng Q."/>
            <person name="Koehrsen M."/>
            <person name="Haas B."/>
            <person name="Borodovsky M."/>
            <person name="Guigo R."/>
            <person name="Alvarado L."/>
            <person name="Berlin A."/>
            <person name="Borenstein D."/>
            <person name="Chen Z."/>
            <person name="Engels R."/>
            <person name="Freedman E."/>
            <person name="Gellesch M."/>
            <person name="Goldberg J."/>
            <person name="Griggs A."/>
            <person name="Gujja S."/>
            <person name="Heiman D."/>
            <person name="Hepburn T."/>
            <person name="Howarth C."/>
            <person name="Jen D."/>
            <person name="Larson L."/>
            <person name="Lewis B."/>
            <person name="Mehta T."/>
            <person name="Park D."/>
            <person name="Pearson M."/>
            <person name="Roberts A."/>
            <person name="Saif S."/>
            <person name="Shenoy N."/>
            <person name="Sisk P."/>
            <person name="Stolte C."/>
            <person name="Sykes S."/>
            <person name="Walk T."/>
            <person name="White J."/>
            <person name="Yandava C."/>
            <person name="Burger G."/>
            <person name="Gray M.W."/>
            <person name="Holland P.W.H."/>
            <person name="King N."/>
            <person name="Lang F.B.F."/>
            <person name="Roger A.J."/>
            <person name="Ruiz-Trillo I."/>
            <person name="Lander E."/>
            <person name="Nusbaum C."/>
        </authorList>
    </citation>
    <scope>NUCLEOTIDE SEQUENCE [LARGE SCALE GENOMIC DNA]</scope>
    <source>
        <strain evidence="3">ATCC 38327</strain>
    </source>
</reference>
<organism evidence="2 3">
    <name type="scientific">Allomyces macrogynus (strain ATCC 38327)</name>
    <name type="common">Allomyces javanicus var. macrogynus</name>
    <dbReference type="NCBI Taxonomy" id="578462"/>
    <lineage>
        <taxon>Eukaryota</taxon>
        <taxon>Fungi</taxon>
        <taxon>Fungi incertae sedis</taxon>
        <taxon>Blastocladiomycota</taxon>
        <taxon>Blastocladiomycetes</taxon>
        <taxon>Blastocladiales</taxon>
        <taxon>Blastocladiaceae</taxon>
        <taxon>Allomyces</taxon>
    </lineage>
</organism>